<sequence length="83" mass="9626">MSKDPWALDPTVRTGIHTLLRLDRANEELVQLTNELRRTLSWGIHFRNQLKHRINQCVLNTVDAKLQATLEKTLAWSPGSRDH</sequence>
<dbReference type="AlphaFoldDB" id="A0A0L0UJV7"/>
<feature type="non-terminal residue" evidence="1">
    <location>
        <position position="83"/>
    </location>
</feature>
<organism evidence="1 2">
    <name type="scientific">Puccinia striiformis f. sp. tritici PST-78</name>
    <dbReference type="NCBI Taxonomy" id="1165861"/>
    <lineage>
        <taxon>Eukaryota</taxon>
        <taxon>Fungi</taxon>
        <taxon>Dikarya</taxon>
        <taxon>Basidiomycota</taxon>
        <taxon>Pucciniomycotina</taxon>
        <taxon>Pucciniomycetes</taxon>
        <taxon>Pucciniales</taxon>
        <taxon>Pucciniaceae</taxon>
        <taxon>Puccinia</taxon>
    </lineage>
</organism>
<dbReference type="EMBL" id="AJIL01007387">
    <property type="protein sequence ID" value="KNE86959.1"/>
    <property type="molecule type" value="Genomic_DNA"/>
</dbReference>
<keyword evidence="2" id="KW-1185">Reference proteome</keyword>
<comment type="caution">
    <text evidence="1">The sequence shown here is derived from an EMBL/GenBank/DDBJ whole genome shotgun (WGS) entry which is preliminary data.</text>
</comment>
<dbReference type="PANTHER" id="PTHR33096:SF1">
    <property type="entry name" value="CXC1-LIKE CYSTEINE CLUSTER ASSOCIATED WITH KDZ TRANSPOSASES DOMAIN-CONTAINING PROTEIN"/>
    <property type="match status" value="1"/>
</dbReference>
<dbReference type="Proteomes" id="UP000054564">
    <property type="component" value="Unassembled WGS sequence"/>
</dbReference>
<accession>A0A0L0UJV7</accession>
<reference evidence="2" key="1">
    <citation type="submission" date="2014-03" db="EMBL/GenBank/DDBJ databases">
        <title>The Genome Sequence of Puccinia striiformis f. sp. tritici PST-78.</title>
        <authorList>
            <consortium name="The Broad Institute Genome Sequencing Platform"/>
            <person name="Cuomo C."/>
            <person name="Hulbert S."/>
            <person name="Chen X."/>
            <person name="Walker B."/>
            <person name="Young S.K."/>
            <person name="Zeng Q."/>
            <person name="Gargeya S."/>
            <person name="Fitzgerald M."/>
            <person name="Haas B."/>
            <person name="Abouelleil A."/>
            <person name="Alvarado L."/>
            <person name="Arachchi H.M."/>
            <person name="Berlin A.M."/>
            <person name="Chapman S.B."/>
            <person name="Goldberg J."/>
            <person name="Griggs A."/>
            <person name="Gujja S."/>
            <person name="Hansen M."/>
            <person name="Howarth C."/>
            <person name="Imamovic A."/>
            <person name="Larimer J."/>
            <person name="McCowan C."/>
            <person name="Montmayeur A."/>
            <person name="Murphy C."/>
            <person name="Neiman D."/>
            <person name="Pearson M."/>
            <person name="Priest M."/>
            <person name="Roberts A."/>
            <person name="Saif S."/>
            <person name="Shea T."/>
            <person name="Sisk P."/>
            <person name="Sykes S."/>
            <person name="Wortman J."/>
            <person name="Nusbaum C."/>
            <person name="Birren B."/>
        </authorList>
    </citation>
    <scope>NUCLEOTIDE SEQUENCE [LARGE SCALE GENOMIC DNA]</scope>
    <source>
        <strain evidence="2">race PST-78</strain>
    </source>
</reference>
<evidence type="ECO:0000313" key="1">
    <source>
        <dbReference type="EMBL" id="KNE86959.1"/>
    </source>
</evidence>
<dbReference type="STRING" id="1165861.A0A0L0UJV7"/>
<proteinExistence type="predicted"/>
<evidence type="ECO:0000313" key="2">
    <source>
        <dbReference type="Proteomes" id="UP000054564"/>
    </source>
</evidence>
<name>A0A0L0UJV7_9BASI</name>
<dbReference type="OrthoDB" id="2976829at2759"/>
<dbReference type="PANTHER" id="PTHR33096">
    <property type="entry name" value="CXC2 DOMAIN-CONTAINING PROTEIN"/>
    <property type="match status" value="1"/>
</dbReference>
<protein>
    <submittedName>
        <fullName evidence="1">Uncharacterized protein</fullName>
    </submittedName>
</protein>
<gene>
    <name evidence="1" type="ORF">PSTG_19672</name>
</gene>